<evidence type="ECO:0000256" key="2">
    <source>
        <dbReference type="ARBA" id="ARBA00010015"/>
    </source>
</evidence>
<dbReference type="GO" id="GO:0000712">
    <property type="term" value="P:resolution of meiotic recombination intermediates"/>
    <property type="evidence" value="ECO:0007669"/>
    <property type="project" value="TreeGrafter"/>
</dbReference>
<evidence type="ECO:0000256" key="4">
    <source>
        <dbReference type="ARBA" id="ARBA00022759"/>
    </source>
</evidence>
<dbReference type="KEGG" id="asau:88175488"/>
<dbReference type="SMART" id="SM00891">
    <property type="entry name" value="ERCC4"/>
    <property type="match status" value="1"/>
</dbReference>
<reference evidence="12 13" key="1">
    <citation type="submission" date="2023-10" db="EMBL/GenBank/DDBJ databases">
        <title>Draft Genome Sequence of Candida saopaulonensis from a very Premature Infant with Sepsis.</title>
        <authorList>
            <person name="Ning Y."/>
            <person name="Dai R."/>
            <person name="Xiao M."/>
            <person name="Xu Y."/>
            <person name="Yan Q."/>
            <person name="Zhang L."/>
        </authorList>
    </citation>
    <scope>NUCLEOTIDE SEQUENCE [LARGE SCALE GENOMIC DNA]</scope>
    <source>
        <strain evidence="12 13">19XY460</strain>
    </source>
</reference>
<comment type="similarity">
    <text evidence="2">Belongs to the XPF family.</text>
</comment>
<dbReference type="InterPro" id="IPR006166">
    <property type="entry name" value="ERCC4_domain"/>
</dbReference>
<dbReference type="SUPFAM" id="SSF52980">
    <property type="entry name" value="Restriction endonuclease-like"/>
    <property type="match status" value="1"/>
</dbReference>
<keyword evidence="3" id="KW-0540">Nuclease</keyword>
<feature type="region of interest" description="Disordered" evidence="10">
    <location>
        <begin position="1"/>
        <end position="23"/>
    </location>
</feature>
<feature type="region of interest" description="Disordered" evidence="10">
    <location>
        <begin position="572"/>
        <end position="603"/>
    </location>
</feature>
<evidence type="ECO:0000256" key="8">
    <source>
        <dbReference type="ARBA" id="ARBA00023204"/>
    </source>
</evidence>
<evidence type="ECO:0000256" key="1">
    <source>
        <dbReference type="ARBA" id="ARBA00004123"/>
    </source>
</evidence>
<dbReference type="CDD" id="cd20078">
    <property type="entry name" value="XPF_nuclease_XPF_euk"/>
    <property type="match status" value="1"/>
</dbReference>
<feature type="domain" description="ERCC4" evidence="11">
    <location>
        <begin position="808"/>
        <end position="888"/>
    </location>
</feature>
<dbReference type="InterPro" id="IPR047520">
    <property type="entry name" value="XPF_nuclease"/>
</dbReference>
<dbReference type="SUPFAM" id="SSF47781">
    <property type="entry name" value="RuvA domain 2-like"/>
    <property type="match status" value="1"/>
</dbReference>
<dbReference type="GO" id="GO:0003697">
    <property type="term" value="F:single-stranded DNA binding"/>
    <property type="evidence" value="ECO:0007669"/>
    <property type="project" value="TreeGrafter"/>
</dbReference>
<evidence type="ECO:0000256" key="10">
    <source>
        <dbReference type="SAM" id="MobiDB-lite"/>
    </source>
</evidence>
<dbReference type="Gene3D" id="1.10.150.20">
    <property type="entry name" value="5' to 3' exonuclease, C-terminal subdomain"/>
    <property type="match status" value="1"/>
</dbReference>
<sequence>MSLFVEDEDSYVDRNSPSPPAELPPVEISVEKTQAYYAQQAQGNDGNIPVVRSNEAETIPVYESKEICCTLPLRFYQEITETMLTHDGLLVLGRGLGCDMVTVNLLYALSSPSVSLQHGNITQKKRSLVILLNARDDEIVKMKEALLELQWMNSSHFGETDESLEDDWDSPLRVVSSADLNNTTKRRLAYEKGGALSISSRILVVDLLTGIISPQDITGIIVTHCERVKETSNESFIVNLYKDGNDWGFVKAISDEPEAFTGFTPLATKLKVLRLSNVFLWPRFHVEVSQLLLKGSGKKTNMVTEITVRLSSKMTKIQSAILSCLQACLLELRRHNPSLETEYWDMENIHDKDFVLRVRLSLESQWHRISWTSKQLVHDIGTLKDLLSALLTEDSLLFYQRVQGIVDANIKSSANGVATSTMSPWLMMDEATTIIAFAKERALGKVSVKKSSEQRNELFTDADEQSELVYNLEELPKWEQLAMVIDDIMHERSVEAVKSEGPILLMCALEKTARQLSAVLADSRKKENVSGKCIYTSRRFMVKQLRKYLEWKSITTLTRELTLQFANDAAENESEELTEKLNTSKTFTRGKDGPQSKRRRTRGAAAVASVSRLYSGSSYEKNATAQDLEDDIVLTVENRLKNDLKAESGDENELDENQNDDVMIFDVKKKSDDYPIEHIDKFNQIIIETYDDHTNEFLLQELSPAYIIMYEPDLSFIRRVEIYQAINPTSPAKAFFMYYGTSVEEQSHLLRIKNEKQSFTRLIKEKAGLGKLFSSEHESWKFHLKKSHVVNTRIAGGADFRTETDEMQVVVDSREFNSSLPKLLYRVGIKVVPCMLTVGDYILSPKICVERKAIPDLISSFKSGRLYQQCEQMFRYYELPTLLIEFDESKSFSFEPFAELRPPGLKANITSSRLSKQEIQLKITELLVSFPKLKVLWSYSPYETAQIFLELKANQHEPNVNDALEKGVNPSIATSDGPPMFNDDAIDVLQTIPGITNLNYIHIVKNVLSLSEFVNLSREQLKDMIGEENANKAYHFINRRVR</sequence>
<evidence type="ECO:0000256" key="3">
    <source>
        <dbReference type="ARBA" id="ARBA00022722"/>
    </source>
</evidence>
<keyword evidence="6" id="KW-0378">Hydrolase</keyword>
<keyword evidence="4" id="KW-0255">Endonuclease</keyword>
<comment type="subcellular location">
    <subcellularLocation>
        <location evidence="1">Nucleus</location>
    </subcellularLocation>
</comment>
<dbReference type="FunFam" id="3.40.50.10130:FF:000002">
    <property type="entry name" value="DNA repair endonuclease XPF"/>
    <property type="match status" value="1"/>
</dbReference>
<dbReference type="GO" id="GO:0000110">
    <property type="term" value="C:nucleotide-excision repair factor 1 complex"/>
    <property type="evidence" value="ECO:0007669"/>
    <property type="project" value="TreeGrafter"/>
</dbReference>
<evidence type="ECO:0000256" key="9">
    <source>
        <dbReference type="ARBA" id="ARBA00023242"/>
    </source>
</evidence>
<accession>A0AAX4HGR3</accession>
<dbReference type="PANTHER" id="PTHR10150:SF0">
    <property type="entry name" value="DNA REPAIR ENDONUCLEASE XPF"/>
    <property type="match status" value="1"/>
</dbReference>
<protein>
    <recommendedName>
        <fullName evidence="11">ERCC4 domain-containing protein</fullName>
    </recommendedName>
</protein>
<dbReference type="Gene3D" id="3.40.50.10130">
    <property type="match status" value="1"/>
</dbReference>
<dbReference type="Proteomes" id="UP001338582">
    <property type="component" value="Chromosome 5"/>
</dbReference>
<evidence type="ECO:0000313" key="12">
    <source>
        <dbReference type="EMBL" id="WPK27057.1"/>
    </source>
</evidence>
<dbReference type="InterPro" id="IPR010994">
    <property type="entry name" value="RuvA_2-like"/>
</dbReference>
<keyword evidence="8" id="KW-0234">DNA repair</keyword>
<keyword evidence="7" id="KW-0238">DNA-binding</keyword>
<keyword evidence="5" id="KW-0227">DNA damage</keyword>
<keyword evidence="13" id="KW-1185">Reference proteome</keyword>
<evidence type="ECO:0000256" key="5">
    <source>
        <dbReference type="ARBA" id="ARBA00022763"/>
    </source>
</evidence>
<keyword evidence="9" id="KW-0539">Nucleus</keyword>
<feature type="compositionally biased region" description="Acidic residues" evidence="10">
    <location>
        <begin position="1"/>
        <end position="10"/>
    </location>
</feature>
<dbReference type="GO" id="GO:0000736">
    <property type="term" value="P:double-strand break repair via single-strand annealing, removal of nonhomologous ends"/>
    <property type="evidence" value="ECO:0007669"/>
    <property type="project" value="TreeGrafter"/>
</dbReference>
<evidence type="ECO:0000313" key="13">
    <source>
        <dbReference type="Proteomes" id="UP001338582"/>
    </source>
</evidence>
<dbReference type="Pfam" id="PF02732">
    <property type="entry name" value="ERCC4"/>
    <property type="match status" value="1"/>
</dbReference>
<dbReference type="GO" id="GO:0000724">
    <property type="term" value="P:double-strand break repair via homologous recombination"/>
    <property type="evidence" value="ECO:0007669"/>
    <property type="project" value="TreeGrafter"/>
</dbReference>
<evidence type="ECO:0000256" key="7">
    <source>
        <dbReference type="ARBA" id="ARBA00023125"/>
    </source>
</evidence>
<dbReference type="AlphaFoldDB" id="A0AAX4HGR3"/>
<evidence type="ECO:0000259" key="11">
    <source>
        <dbReference type="SMART" id="SM00891"/>
    </source>
</evidence>
<dbReference type="RefSeq" id="XP_062879435.1">
    <property type="nucleotide sequence ID" value="XM_063023365.1"/>
</dbReference>
<gene>
    <name evidence="12" type="ORF">PUMCH_004428</name>
</gene>
<dbReference type="PANTHER" id="PTHR10150">
    <property type="entry name" value="DNA REPAIR ENDONUCLEASE XPF"/>
    <property type="match status" value="1"/>
</dbReference>
<dbReference type="GO" id="GO:0003684">
    <property type="term" value="F:damaged DNA binding"/>
    <property type="evidence" value="ECO:0007669"/>
    <property type="project" value="TreeGrafter"/>
</dbReference>
<organism evidence="12 13">
    <name type="scientific">Australozyma saopauloensis</name>
    <dbReference type="NCBI Taxonomy" id="291208"/>
    <lineage>
        <taxon>Eukaryota</taxon>
        <taxon>Fungi</taxon>
        <taxon>Dikarya</taxon>
        <taxon>Ascomycota</taxon>
        <taxon>Saccharomycotina</taxon>
        <taxon>Pichiomycetes</taxon>
        <taxon>Metschnikowiaceae</taxon>
        <taxon>Australozyma</taxon>
    </lineage>
</organism>
<dbReference type="InterPro" id="IPR011335">
    <property type="entry name" value="Restrct_endonuc-II-like"/>
</dbReference>
<name>A0AAX4HGR3_9ASCO</name>
<dbReference type="GO" id="GO:0000014">
    <property type="term" value="F:single-stranded DNA endodeoxyribonuclease activity"/>
    <property type="evidence" value="ECO:0007669"/>
    <property type="project" value="TreeGrafter"/>
</dbReference>
<dbReference type="EMBL" id="CP138898">
    <property type="protein sequence ID" value="WPK27057.1"/>
    <property type="molecule type" value="Genomic_DNA"/>
</dbReference>
<proteinExistence type="inferred from homology"/>
<dbReference type="GO" id="GO:1901255">
    <property type="term" value="P:nucleotide-excision repair involved in interstrand cross-link repair"/>
    <property type="evidence" value="ECO:0007669"/>
    <property type="project" value="TreeGrafter"/>
</dbReference>
<evidence type="ECO:0000256" key="6">
    <source>
        <dbReference type="ARBA" id="ARBA00022801"/>
    </source>
</evidence>
<dbReference type="GeneID" id="88175488"/>